<dbReference type="PANTHER" id="PTHR42879">
    <property type="entry name" value="3-OXOACYL-(ACYL-CARRIER-PROTEIN) REDUCTASE"/>
    <property type="match status" value="1"/>
</dbReference>
<organism evidence="3 4">
    <name type="scientific">Kaistia nematophila</name>
    <dbReference type="NCBI Taxonomy" id="2994654"/>
    <lineage>
        <taxon>Bacteria</taxon>
        <taxon>Pseudomonadati</taxon>
        <taxon>Pseudomonadota</taxon>
        <taxon>Alphaproteobacteria</taxon>
        <taxon>Hyphomicrobiales</taxon>
        <taxon>Kaistiaceae</taxon>
        <taxon>Kaistia</taxon>
    </lineage>
</organism>
<dbReference type="FunFam" id="3.40.50.720:FF:000084">
    <property type="entry name" value="Short-chain dehydrogenase reductase"/>
    <property type="match status" value="1"/>
</dbReference>
<dbReference type="PROSITE" id="PS00061">
    <property type="entry name" value="ADH_SHORT"/>
    <property type="match status" value="1"/>
</dbReference>
<proteinExistence type="inferred from homology"/>
<evidence type="ECO:0000313" key="4">
    <source>
        <dbReference type="Proteomes" id="UP001144805"/>
    </source>
</evidence>
<dbReference type="InterPro" id="IPR011294">
    <property type="entry name" value="3-OHbutyrate_DH"/>
</dbReference>
<dbReference type="PRINTS" id="PR00080">
    <property type="entry name" value="SDRFAMILY"/>
</dbReference>
<dbReference type="GO" id="GO:0032787">
    <property type="term" value="P:monocarboxylic acid metabolic process"/>
    <property type="evidence" value="ECO:0007669"/>
    <property type="project" value="UniProtKB-ARBA"/>
</dbReference>
<dbReference type="Gene3D" id="3.40.50.720">
    <property type="entry name" value="NAD(P)-binding Rossmann-like Domain"/>
    <property type="match status" value="1"/>
</dbReference>
<dbReference type="RefSeq" id="WP_266338726.1">
    <property type="nucleotide sequence ID" value="NZ_JAPKNK010000004.1"/>
</dbReference>
<comment type="caution">
    <text evidence="3">The sequence shown here is derived from an EMBL/GenBank/DDBJ whole genome shotgun (WGS) entry which is preliminary data.</text>
</comment>
<name>A0A9X3E325_9HYPH</name>
<accession>A0A9X3E325</accession>
<evidence type="ECO:0000313" key="3">
    <source>
        <dbReference type="EMBL" id="MCX5569752.1"/>
    </source>
</evidence>
<dbReference type="Pfam" id="PF00106">
    <property type="entry name" value="adh_short"/>
    <property type="match status" value="1"/>
</dbReference>
<dbReference type="NCBIfam" id="NF009093">
    <property type="entry name" value="PRK12429.1"/>
    <property type="match status" value="1"/>
</dbReference>
<dbReference type="InterPro" id="IPR020904">
    <property type="entry name" value="Sc_DH/Rdtase_CS"/>
</dbReference>
<dbReference type="InterPro" id="IPR050259">
    <property type="entry name" value="SDR"/>
</dbReference>
<dbReference type="PANTHER" id="PTHR42879:SF2">
    <property type="entry name" value="3-OXOACYL-[ACYL-CARRIER-PROTEIN] REDUCTASE FABG"/>
    <property type="match status" value="1"/>
</dbReference>
<gene>
    <name evidence="3" type="ORF">OSH07_11165</name>
</gene>
<keyword evidence="3" id="KW-0560">Oxidoreductase</keyword>
<dbReference type="PRINTS" id="PR00081">
    <property type="entry name" value="GDHRDH"/>
</dbReference>
<dbReference type="InterPro" id="IPR002347">
    <property type="entry name" value="SDR_fam"/>
</dbReference>
<dbReference type="NCBIfam" id="TIGR01963">
    <property type="entry name" value="PHB_DH"/>
    <property type="match status" value="1"/>
</dbReference>
<sequence>MAKDGHLKDKVALVTGSTSGIGLGMARAMAGAGAHLVLNGFGDAVAIEKLRADLAAEFGVEVRYSAADMTREDEIAAMIGDVEKEFGAVDVLVNNAGVQHVAPIDEFPIDKWNLIIALNLSAAFHAIRLALPAMRRKGWGRIISTASAHALVASPFKVAYVAAKHGIAGVTKTVALETAEHGITVNAICPGYVWTPLVEKQIPATAVARGMTEEQVKKDVILAAQPTKEFVKVEEVAALALFLTTEAARSITGSLQSIDGGWTAA</sequence>
<dbReference type="EC" id="1.1.1.30" evidence="3"/>
<dbReference type="GO" id="GO:0003858">
    <property type="term" value="F:3-hydroxybutyrate dehydrogenase activity"/>
    <property type="evidence" value="ECO:0007669"/>
    <property type="project" value="UniProtKB-EC"/>
</dbReference>
<evidence type="ECO:0000256" key="1">
    <source>
        <dbReference type="ARBA" id="ARBA00006484"/>
    </source>
</evidence>
<dbReference type="SUPFAM" id="SSF51735">
    <property type="entry name" value="NAD(P)-binding Rossmann-fold domains"/>
    <property type="match status" value="1"/>
</dbReference>
<reference evidence="3" key="1">
    <citation type="submission" date="2022-11" db="EMBL/GenBank/DDBJ databases">
        <title>Biodiversity and phylogenetic relationships of bacteria.</title>
        <authorList>
            <person name="Machado R.A.R."/>
            <person name="Bhat A."/>
            <person name="Loulou A."/>
            <person name="Kallel S."/>
        </authorList>
    </citation>
    <scope>NUCLEOTIDE SEQUENCE</scope>
    <source>
        <strain evidence="3">K-TC2</strain>
    </source>
</reference>
<keyword evidence="4" id="KW-1185">Reference proteome</keyword>
<dbReference type="AlphaFoldDB" id="A0A9X3E325"/>
<dbReference type="InterPro" id="IPR036291">
    <property type="entry name" value="NAD(P)-bd_dom_sf"/>
</dbReference>
<evidence type="ECO:0000256" key="2">
    <source>
        <dbReference type="RuleBase" id="RU000363"/>
    </source>
</evidence>
<comment type="similarity">
    <text evidence="1 2">Belongs to the short-chain dehydrogenases/reductases (SDR) family.</text>
</comment>
<dbReference type="Proteomes" id="UP001144805">
    <property type="component" value="Unassembled WGS sequence"/>
</dbReference>
<protein>
    <submittedName>
        <fullName evidence="3">3-hydroxybutyrate dehydrogenase</fullName>
        <ecNumber evidence="3">1.1.1.30</ecNumber>
    </submittedName>
</protein>
<dbReference type="EMBL" id="JAPKNK010000004">
    <property type="protein sequence ID" value="MCX5569752.1"/>
    <property type="molecule type" value="Genomic_DNA"/>
</dbReference>